<evidence type="ECO:0000256" key="5">
    <source>
        <dbReference type="ARBA" id="ARBA00036813"/>
    </source>
</evidence>
<gene>
    <name evidence="7" type="ORF">NAEGRDRAFT_32648</name>
</gene>
<evidence type="ECO:0000256" key="1">
    <source>
        <dbReference type="ARBA" id="ARBA00006432"/>
    </source>
</evidence>
<evidence type="ECO:0000256" key="2">
    <source>
        <dbReference type="ARBA" id="ARBA00022598"/>
    </source>
</evidence>
<dbReference type="SUPFAM" id="SSF56801">
    <property type="entry name" value="Acetyl-CoA synthetase-like"/>
    <property type="match status" value="1"/>
</dbReference>
<keyword evidence="8" id="KW-1185">Reference proteome</keyword>
<dbReference type="Pfam" id="PF00501">
    <property type="entry name" value="AMP-binding"/>
    <property type="match status" value="1"/>
</dbReference>
<dbReference type="Gene3D" id="3.40.50.12780">
    <property type="entry name" value="N-terminal domain of ligase-like"/>
    <property type="match status" value="1"/>
</dbReference>
<dbReference type="PROSITE" id="PS00455">
    <property type="entry name" value="AMP_BINDING"/>
    <property type="match status" value="1"/>
</dbReference>
<dbReference type="GO" id="GO:0005524">
    <property type="term" value="F:ATP binding"/>
    <property type="evidence" value="ECO:0007669"/>
    <property type="project" value="UniProtKB-KW"/>
</dbReference>
<dbReference type="InterPro" id="IPR020845">
    <property type="entry name" value="AMP-binding_CS"/>
</dbReference>
<dbReference type="OrthoDB" id="1700726at2759"/>
<dbReference type="RefSeq" id="XP_002678871.1">
    <property type="nucleotide sequence ID" value="XM_002678825.1"/>
</dbReference>
<dbReference type="Proteomes" id="UP000006671">
    <property type="component" value="Unassembled WGS sequence"/>
</dbReference>
<keyword evidence="3" id="KW-0547">Nucleotide-binding</keyword>
<dbReference type="GeneID" id="8859301"/>
<dbReference type="EMBL" id="GG738860">
    <property type="protein sequence ID" value="EFC46127.1"/>
    <property type="molecule type" value="Genomic_DNA"/>
</dbReference>
<comment type="catalytic activity">
    <reaction evidence="5">
        <text>a long-chain fatty acid + ATP + CoA = a long-chain fatty acyl-CoA + AMP + diphosphate</text>
        <dbReference type="Rhea" id="RHEA:15421"/>
        <dbReference type="ChEBI" id="CHEBI:30616"/>
        <dbReference type="ChEBI" id="CHEBI:33019"/>
        <dbReference type="ChEBI" id="CHEBI:57287"/>
        <dbReference type="ChEBI" id="CHEBI:57560"/>
        <dbReference type="ChEBI" id="CHEBI:83139"/>
        <dbReference type="ChEBI" id="CHEBI:456215"/>
        <dbReference type="EC" id="6.2.1.3"/>
    </reaction>
</comment>
<dbReference type="KEGG" id="ngr:NAEGRDRAFT_32648"/>
<sequence>MIKSLLLKIIAFILSLVDRFCYIIFRILFGKDFLPADLRGRFDHLKSYTVQVDDPNYKPGEETKPIRRVGYEKELISTPVPGVTTLNGLLDHVVKQFGDLPMLGSRTFKNKSVEKLDGKDWEVFHFDDVKYETYNQIYSRIINLSRGIARFTGLNSKDFFGIFEETRKEWLMTLHACMRYNITVMTVYSTLGDESLIEAVNECELPAMLVNEASLKKLAYQITPNTPTLKYLIYASSWEGKKEETQKHIAELEKNGVSVLSFEEVEELGKQETNPIPVKEEQRGDSLTVVMYTSGTTSKPKGVMLTAKNILSISVGAREQFGLPHTYLGYLPLSHILEMAAEHYILGLGGKIGYGNSKTLTTKASSTARPVGDLEAVAPQIFCGVPRVYDTIKKGVSEKIKAGSPIIQWLFKTAYDCKLNALKNGRDTPLFNFLIFRKIKSMAGGRLVGCLSGGAPLSKQSQEFFRVCFGASTFQGYGLTETSAAGVKAKFQTNVAGVVVPCVEIKLISVPHLNYLADSPVPRGEIAIRGNSVALGYYKQPEKTKEAFMEDGYFLTGDVGQLNEDGTISIIDRVKNLVKLSHGEYIALERLESIYNGCPYVAPNGIMVYGDSFGSFPVAIVIAQPGPTKRFAEENGITGTFSEICKHPKVQQHILKSLEELAKTYKLKRYEEIKAIRVFDDVWSPENDLLTAAFKLKRNNIVQKYRTYIDEMYQGTY</sequence>
<evidence type="ECO:0000256" key="3">
    <source>
        <dbReference type="ARBA" id="ARBA00022741"/>
    </source>
</evidence>
<dbReference type="GO" id="GO:0005783">
    <property type="term" value="C:endoplasmic reticulum"/>
    <property type="evidence" value="ECO:0007669"/>
    <property type="project" value="TreeGrafter"/>
</dbReference>
<reference evidence="7 8" key="1">
    <citation type="journal article" date="2010" name="Cell">
        <title>The genome of Naegleria gruberi illuminates early eukaryotic versatility.</title>
        <authorList>
            <person name="Fritz-Laylin L.K."/>
            <person name="Prochnik S.E."/>
            <person name="Ginger M.L."/>
            <person name="Dacks J.B."/>
            <person name="Carpenter M.L."/>
            <person name="Field M.C."/>
            <person name="Kuo A."/>
            <person name="Paredez A."/>
            <person name="Chapman J."/>
            <person name="Pham J."/>
            <person name="Shu S."/>
            <person name="Neupane R."/>
            <person name="Cipriano M."/>
            <person name="Mancuso J."/>
            <person name="Tu H."/>
            <person name="Salamov A."/>
            <person name="Lindquist E."/>
            <person name="Shapiro H."/>
            <person name="Lucas S."/>
            <person name="Grigoriev I.V."/>
            <person name="Cande W.Z."/>
            <person name="Fulton C."/>
            <person name="Rokhsar D.S."/>
            <person name="Dawson S.C."/>
        </authorList>
    </citation>
    <scope>NUCLEOTIDE SEQUENCE [LARGE SCALE GENOMIC DNA]</scope>
    <source>
        <strain evidence="7 8">NEG-M</strain>
    </source>
</reference>
<evidence type="ECO:0000313" key="8">
    <source>
        <dbReference type="Proteomes" id="UP000006671"/>
    </source>
</evidence>
<dbReference type="FunCoup" id="D2VAR8">
    <property type="interactions" value="183"/>
</dbReference>
<feature type="domain" description="AMP-dependent synthetase/ligase" evidence="6">
    <location>
        <begin position="120"/>
        <end position="538"/>
    </location>
</feature>
<dbReference type="InterPro" id="IPR000873">
    <property type="entry name" value="AMP-dep_synth/lig_dom"/>
</dbReference>
<accession>D2VAR8</accession>
<dbReference type="STRING" id="5762.D2VAR8"/>
<evidence type="ECO:0000259" key="6">
    <source>
        <dbReference type="Pfam" id="PF00501"/>
    </source>
</evidence>
<dbReference type="GO" id="GO:0004467">
    <property type="term" value="F:long-chain fatty acid-CoA ligase activity"/>
    <property type="evidence" value="ECO:0007669"/>
    <property type="project" value="UniProtKB-EC"/>
</dbReference>
<keyword evidence="2" id="KW-0436">Ligase</keyword>
<dbReference type="AlphaFoldDB" id="D2VAR8"/>
<proteinExistence type="inferred from homology"/>
<dbReference type="GO" id="GO:0016020">
    <property type="term" value="C:membrane"/>
    <property type="evidence" value="ECO:0007669"/>
    <property type="project" value="TreeGrafter"/>
</dbReference>
<comment type="similarity">
    <text evidence="1">Belongs to the ATP-dependent AMP-binding enzyme family.</text>
</comment>
<dbReference type="VEuPathDB" id="AmoebaDB:NAEGRDRAFT_32648"/>
<evidence type="ECO:0000313" key="7">
    <source>
        <dbReference type="EMBL" id="EFC46127.1"/>
    </source>
</evidence>
<evidence type="ECO:0000256" key="4">
    <source>
        <dbReference type="ARBA" id="ARBA00022840"/>
    </source>
</evidence>
<name>D2VAR8_NAEGR</name>
<dbReference type="PANTHER" id="PTHR43272">
    <property type="entry name" value="LONG-CHAIN-FATTY-ACID--COA LIGASE"/>
    <property type="match status" value="1"/>
</dbReference>
<dbReference type="OMA" id="CAELVCI"/>
<dbReference type="eggNOG" id="KOG1180">
    <property type="taxonomic scope" value="Eukaryota"/>
</dbReference>
<organism evidence="8">
    <name type="scientific">Naegleria gruberi</name>
    <name type="common">Amoeba</name>
    <dbReference type="NCBI Taxonomy" id="5762"/>
    <lineage>
        <taxon>Eukaryota</taxon>
        <taxon>Discoba</taxon>
        <taxon>Heterolobosea</taxon>
        <taxon>Tetramitia</taxon>
        <taxon>Eutetramitia</taxon>
        <taxon>Vahlkampfiidae</taxon>
        <taxon>Naegleria</taxon>
    </lineage>
</organism>
<keyword evidence="4" id="KW-0067">ATP-binding</keyword>
<dbReference type="PANTHER" id="PTHR43272:SF83">
    <property type="entry name" value="ACYL-COA SYNTHETASE LONG-CHAIN, ISOFORM J"/>
    <property type="match status" value="1"/>
</dbReference>
<protein>
    <submittedName>
        <fullName evidence="7">Predicted protein</fullName>
    </submittedName>
</protein>
<dbReference type="InParanoid" id="D2VAR8"/>
<dbReference type="InterPro" id="IPR042099">
    <property type="entry name" value="ANL_N_sf"/>
</dbReference>